<keyword evidence="8" id="KW-1185">Reference proteome</keyword>
<comment type="similarity">
    <text evidence="3">Belongs to the true venom lectin family.</text>
</comment>
<dbReference type="GO" id="GO:0005576">
    <property type="term" value="C:extracellular region"/>
    <property type="evidence" value="ECO:0007669"/>
    <property type="project" value="UniProtKB-SubCell"/>
</dbReference>
<evidence type="ECO:0000256" key="2">
    <source>
        <dbReference type="ARBA" id="ARBA00004613"/>
    </source>
</evidence>
<dbReference type="InterPro" id="IPR016187">
    <property type="entry name" value="CTDL_fold"/>
</dbReference>
<dbReference type="InterPro" id="IPR050828">
    <property type="entry name" value="C-type_lectin/matrix_domain"/>
</dbReference>
<evidence type="ECO:0000256" key="1">
    <source>
        <dbReference type="ARBA" id="ARBA00004401"/>
    </source>
</evidence>
<dbReference type="InterPro" id="IPR001304">
    <property type="entry name" value="C-type_lectin-like"/>
</dbReference>
<dbReference type="InterPro" id="IPR033992">
    <property type="entry name" value="NKR-like_CTLD"/>
</dbReference>
<keyword evidence="5 7" id="KW-0430">Lectin</keyword>
<dbReference type="InterPro" id="IPR016186">
    <property type="entry name" value="C-type_lectin-like/link_sf"/>
</dbReference>
<dbReference type="GO" id="GO:0030246">
    <property type="term" value="F:carbohydrate binding"/>
    <property type="evidence" value="ECO:0007669"/>
    <property type="project" value="UniProtKB-KW"/>
</dbReference>
<dbReference type="PROSITE" id="PS50041">
    <property type="entry name" value="C_TYPE_LECTIN_2"/>
    <property type="match status" value="1"/>
</dbReference>
<dbReference type="SUPFAM" id="SSF56436">
    <property type="entry name" value="C-type lectin-like"/>
    <property type="match status" value="1"/>
</dbReference>
<feature type="domain" description="C-type lectin" evidence="6">
    <location>
        <begin position="23"/>
        <end position="125"/>
    </location>
</feature>
<feature type="non-terminal residue" evidence="7">
    <location>
        <position position="1"/>
    </location>
</feature>
<dbReference type="SMART" id="SM00034">
    <property type="entry name" value="CLECT"/>
    <property type="match status" value="1"/>
</dbReference>
<protein>
    <submittedName>
        <fullName evidence="7">C-type lectin domain family 2 member D</fullName>
    </submittedName>
</protein>
<dbReference type="EMBL" id="AZIM01002544">
    <property type="protein sequence ID" value="ETE63829.1"/>
    <property type="molecule type" value="Genomic_DNA"/>
</dbReference>
<dbReference type="CDD" id="cd03593">
    <property type="entry name" value="CLECT_NK_receptors_like"/>
    <property type="match status" value="1"/>
</dbReference>
<dbReference type="Gene3D" id="3.10.100.10">
    <property type="entry name" value="Mannose-Binding Protein A, subunit A"/>
    <property type="match status" value="1"/>
</dbReference>
<dbReference type="Pfam" id="PF00059">
    <property type="entry name" value="Lectin_C"/>
    <property type="match status" value="1"/>
</dbReference>
<evidence type="ECO:0000256" key="5">
    <source>
        <dbReference type="ARBA" id="ARBA00022734"/>
    </source>
</evidence>
<evidence type="ECO:0000313" key="7">
    <source>
        <dbReference type="EMBL" id="ETE63829.1"/>
    </source>
</evidence>
<feature type="non-terminal residue" evidence="7">
    <location>
        <position position="125"/>
    </location>
</feature>
<evidence type="ECO:0000256" key="3">
    <source>
        <dbReference type="ARBA" id="ARBA00006250"/>
    </source>
</evidence>
<keyword evidence="4" id="KW-0964">Secreted</keyword>
<gene>
    <name evidence="7" type="primary">CLEC2D</name>
    <name evidence="7" type="ORF">L345_10408</name>
</gene>
<dbReference type="PANTHER" id="PTHR45710">
    <property type="entry name" value="C-TYPE LECTIN DOMAIN-CONTAINING PROTEIN 180"/>
    <property type="match status" value="1"/>
</dbReference>
<dbReference type="AlphaFoldDB" id="V8NNF5"/>
<evidence type="ECO:0000259" key="6">
    <source>
        <dbReference type="PROSITE" id="PS50041"/>
    </source>
</evidence>
<evidence type="ECO:0000313" key="8">
    <source>
        <dbReference type="Proteomes" id="UP000018936"/>
    </source>
</evidence>
<dbReference type="PANTHER" id="PTHR45710:SF35">
    <property type="entry name" value="C-TYPE LECTIN DOMAIN FAMILY 2 MEMBER D"/>
    <property type="match status" value="1"/>
</dbReference>
<sequence>EEKSCPISAPCESVACPESWHIYRGKYVYVSEKQGSWLMSSDFCSSLNASLVVIDTQKELDILVKNLNSDDYWFGLSKKDQVWKWPNGTEFTNQFPVEGEGACAYINGKGANSTICSVEKRIVQE</sequence>
<proteinExistence type="inferred from homology"/>
<dbReference type="GO" id="GO:0005886">
    <property type="term" value="C:plasma membrane"/>
    <property type="evidence" value="ECO:0007669"/>
    <property type="project" value="UniProtKB-SubCell"/>
</dbReference>
<comment type="subcellular location">
    <subcellularLocation>
        <location evidence="1">Cell membrane</location>
        <topology evidence="1">Single-pass type II membrane protein</topology>
    </subcellularLocation>
    <subcellularLocation>
        <location evidence="2">Secreted</location>
    </subcellularLocation>
</comment>
<accession>V8NNF5</accession>
<name>V8NNF5_OPHHA</name>
<organism evidence="7 8">
    <name type="scientific">Ophiophagus hannah</name>
    <name type="common">King cobra</name>
    <name type="synonym">Naja hannah</name>
    <dbReference type="NCBI Taxonomy" id="8665"/>
    <lineage>
        <taxon>Eukaryota</taxon>
        <taxon>Metazoa</taxon>
        <taxon>Chordata</taxon>
        <taxon>Craniata</taxon>
        <taxon>Vertebrata</taxon>
        <taxon>Euteleostomi</taxon>
        <taxon>Lepidosauria</taxon>
        <taxon>Squamata</taxon>
        <taxon>Bifurcata</taxon>
        <taxon>Unidentata</taxon>
        <taxon>Episquamata</taxon>
        <taxon>Toxicofera</taxon>
        <taxon>Serpentes</taxon>
        <taxon>Colubroidea</taxon>
        <taxon>Elapidae</taxon>
        <taxon>Elapinae</taxon>
        <taxon>Ophiophagus</taxon>
    </lineage>
</organism>
<evidence type="ECO:0000256" key="4">
    <source>
        <dbReference type="ARBA" id="ARBA00022525"/>
    </source>
</evidence>
<reference evidence="7 8" key="1">
    <citation type="journal article" date="2013" name="Proc. Natl. Acad. Sci. U.S.A.">
        <title>The king cobra genome reveals dynamic gene evolution and adaptation in the snake venom system.</title>
        <authorList>
            <person name="Vonk F.J."/>
            <person name="Casewell N.R."/>
            <person name="Henkel C.V."/>
            <person name="Heimberg A.M."/>
            <person name="Jansen H.J."/>
            <person name="McCleary R.J."/>
            <person name="Kerkkamp H.M."/>
            <person name="Vos R.A."/>
            <person name="Guerreiro I."/>
            <person name="Calvete J.J."/>
            <person name="Wuster W."/>
            <person name="Woods A.E."/>
            <person name="Logan J.M."/>
            <person name="Harrison R.A."/>
            <person name="Castoe T.A."/>
            <person name="de Koning A.P."/>
            <person name="Pollock D.D."/>
            <person name="Yandell M."/>
            <person name="Calderon D."/>
            <person name="Renjifo C."/>
            <person name="Currier R.B."/>
            <person name="Salgado D."/>
            <person name="Pla D."/>
            <person name="Sanz L."/>
            <person name="Hyder A.S."/>
            <person name="Ribeiro J.M."/>
            <person name="Arntzen J.W."/>
            <person name="van den Thillart G.E."/>
            <person name="Boetzer M."/>
            <person name="Pirovano W."/>
            <person name="Dirks R.P."/>
            <person name="Spaink H.P."/>
            <person name="Duboule D."/>
            <person name="McGlinn E."/>
            <person name="Kini R.M."/>
            <person name="Richardson M.K."/>
        </authorList>
    </citation>
    <scope>NUCLEOTIDE SEQUENCE</scope>
    <source>
        <tissue evidence="7">Blood</tissue>
    </source>
</reference>
<comment type="caution">
    <text evidence="7">The sequence shown here is derived from an EMBL/GenBank/DDBJ whole genome shotgun (WGS) entry which is preliminary data.</text>
</comment>
<dbReference type="Proteomes" id="UP000018936">
    <property type="component" value="Unassembled WGS sequence"/>
</dbReference>
<dbReference type="OrthoDB" id="9049330at2759"/>